<dbReference type="PANTHER" id="PTHR47534">
    <property type="entry name" value="YALI0E05731P"/>
    <property type="match status" value="1"/>
</dbReference>
<evidence type="ECO:0000313" key="4">
    <source>
        <dbReference type="Proteomes" id="UP000799436"/>
    </source>
</evidence>
<dbReference type="Pfam" id="PF00106">
    <property type="entry name" value="adh_short"/>
    <property type="match status" value="1"/>
</dbReference>
<protein>
    <recommendedName>
        <fullName evidence="5">NAD(P)-binding protein</fullName>
    </recommendedName>
</protein>
<feature type="region of interest" description="Disordered" evidence="2">
    <location>
        <begin position="332"/>
        <end position="363"/>
    </location>
</feature>
<dbReference type="AlphaFoldDB" id="A0A6G1L707"/>
<dbReference type="EMBL" id="ML995841">
    <property type="protein sequence ID" value="KAF2768721.1"/>
    <property type="molecule type" value="Genomic_DNA"/>
</dbReference>
<evidence type="ECO:0000256" key="1">
    <source>
        <dbReference type="ARBA" id="ARBA00023002"/>
    </source>
</evidence>
<name>A0A6G1L707_9PEZI</name>
<dbReference type="InterPro" id="IPR002347">
    <property type="entry name" value="SDR_fam"/>
</dbReference>
<dbReference type="Gene3D" id="3.40.50.720">
    <property type="entry name" value="NAD(P)-binding Rossmann-like Domain"/>
    <property type="match status" value="1"/>
</dbReference>
<sequence length="363" mass="40634">MVKIESIRAANAQGKQISELVTVFVGGTGGIGESTARELFIRTTKPKAYIIGRSREKGSKVVENLRELNPEGEVIFLEKDISVIKNVDEVCEELLQKERQINCLFLTAGYMTLKGRTETVEGMDRKMCVNYYSRIRWIQNLMPLLEAASKKNELSRVISVLAAGSEGEVRQDDLDLKNNFTLHACLAHCVVMTDFALEELAERHPDTSFSHSYPGTVKTGIVNELSGPVRLAVKVMYAVMTPWILNVQESGERHFFQITNQCYPARSGCVGIPRPEGVDVMRGSNGEIGSGAYLLDWDGKSIGDETLLRKYREQGLRQKVWEHTMAMFEQAERLNPRSRKRAASAEAEGSRRPVPNPIGWRPG</sequence>
<dbReference type="InterPro" id="IPR036291">
    <property type="entry name" value="NAD(P)-bd_dom_sf"/>
</dbReference>
<dbReference type="Proteomes" id="UP000799436">
    <property type="component" value="Unassembled WGS sequence"/>
</dbReference>
<keyword evidence="1" id="KW-0560">Oxidoreductase</keyword>
<gene>
    <name evidence="3" type="ORF">EJ03DRAFT_273666</name>
</gene>
<keyword evidence="4" id="KW-1185">Reference proteome</keyword>
<dbReference type="SUPFAM" id="SSF51735">
    <property type="entry name" value="NAD(P)-binding Rossmann-fold domains"/>
    <property type="match status" value="1"/>
</dbReference>
<reference evidence="3" key="1">
    <citation type="journal article" date="2020" name="Stud. Mycol.">
        <title>101 Dothideomycetes genomes: a test case for predicting lifestyles and emergence of pathogens.</title>
        <authorList>
            <person name="Haridas S."/>
            <person name="Albert R."/>
            <person name="Binder M."/>
            <person name="Bloem J."/>
            <person name="Labutti K."/>
            <person name="Salamov A."/>
            <person name="Andreopoulos B."/>
            <person name="Baker S."/>
            <person name="Barry K."/>
            <person name="Bills G."/>
            <person name="Bluhm B."/>
            <person name="Cannon C."/>
            <person name="Castanera R."/>
            <person name="Culley D."/>
            <person name="Daum C."/>
            <person name="Ezra D."/>
            <person name="Gonzalez J."/>
            <person name="Henrissat B."/>
            <person name="Kuo A."/>
            <person name="Liang C."/>
            <person name="Lipzen A."/>
            <person name="Lutzoni F."/>
            <person name="Magnuson J."/>
            <person name="Mondo S."/>
            <person name="Nolan M."/>
            <person name="Ohm R."/>
            <person name="Pangilinan J."/>
            <person name="Park H.-J."/>
            <person name="Ramirez L."/>
            <person name="Alfaro M."/>
            <person name="Sun H."/>
            <person name="Tritt A."/>
            <person name="Yoshinaga Y."/>
            <person name="Zwiers L.-H."/>
            <person name="Turgeon B."/>
            <person name="Goodwin S."/>
            <person name="Spatafora J."/>
            <person name="Crous P."/>
            <person name="Grigoriev I."/>
        </authorList>
    </citation>
    <scope>NUCLEOTIDE SEQUENCE</scope>
    <source>
        <strain evidence="3">CBS 116005</strain>
    </source>
</reference>
<dbReference type="GO" id="GO:0016491">
    <property type="term" value="F:oxidoreductase activity"/>
    <property type="evidence" value="ECO:0007669"/>
    <property type="project" value="UniProtKB-KW"/>
</dbReference>
<accession>A0A6G1L707</accession>
<dbReference type="OrthoDB" id="2898509at2759"/>
<evidence type="ECO:0000256" key="2">
    <source>
        <dbReference type="SAM" id="MobiDB-lite"/>
    </source>
</evidence>
<proteinExistence type="predicted"/>
<evidence type="ECO:0000313" key="3">
    <source>
        <dbReference type="EMBL" id="KAF2768721.1"/>
    </source>
</evidence>
<evidence type="ECO:0008006" key="5">
    <source>
        <dbReference type="Google" id="ProtNLM"/>
    </source>
</evidence>
<dbReference type="PANTHER" id="PTHR47534:SF2">
    <property type="entry name" value="KETOREDUCTASE (KR) DOMAIN-CONTAINING PROTEIN-RELATED"/>
    <property type="match status" value="1"/>
</dbReference>
<organism evidence="3 4">
    <name type="scientific">Teratosphaeria nubilosa</name>
    <dbReference type="NCBI Taxonomy" id="161662"/>
    <lineage>
        <taxon>Eukaryota</taxon>
        <taxon>Fungi</taxon>
        <taxon>Dikarya</taxon>
        <taxon>Ascomycota</taxon>
        <taxon>Pezizomycotina</taxon>
        <taxon>Dothideomycetes</taxon>
        <taxon>Dothideomycetidae</taxon>
        <taxon>Mycosphaerellales</taxon>
        <taxon>Teratosphaeriaceae</taxon>
        <taxon>Teratosphaeria</taxon>
    </lineage>
</organism>
<dbReference type="InterPro" id="IPR052228">
    <property type="entry name" value="Sec_Metab_Biosynth_Oxidored"/>
</dbReference>